<accession>A0A9P5NZV5</accession>
<dbReference type="EMBL" id="JADNYJ010000003">
    <property type="protein sequence ID" value="KAF8912127.1"/>
    <property type="molecule type" value="Genomic_DNA"/>
</dbReference>
<dbReference type="AlphaFoldDB" id="A0A9P5NZV5"/>
<keyword evidence="3" id="KW-1185">Reference proteome</keyword>
<sequence length="124" mass="13345">MAFSFSSLIYTLFFLVFAVQATPLALEARNKLDVFVPRIIEPNSDTVWTVGQEAIVVWDTSDAPADISNSASVILNDVGVVAQGFDLRAGNVTFKVPLSTSLGPHFITLFGDSGNYSPVFTVEA</sequence>
<proteinExistence type="predicted"/>
<feature type="chain" id="PRO_5040140740" evidence="1">
    <location>
        <begin position="22"/>
        <end position="124"/>
    </location>
</feature>
<keyword evidence="1" id="KW-0732">Signal</keyword>
<gene>
    <name evidence="2" type="ORF">CPB84DRAFT_1761327</name>
</gene>
<protein>
    <submittedName>
        <fullName evidence="2">Uncharacterized protein</fullName>
    </submittedName>
</protein>
<reference evidence="2" key="1">
    <citation type="submission" date="2020-11" db="EMBL/GenBank/DDBJ databases">
        <authorList>
            <consortium name="DOE Joint Genome Institute"/>
            <person name="Ahrendt S."/>
            <person name="Riley R."/>
            <person name="Andreopoulos W."/>
            <person name="LaButti K."/>
            <person name="Pangilinan J."/>
            <person name="Ruiz-duenas F.J."/>
            <person name="Barrasa J.M."/>
            <person name="Sanchez-Garcia M."/>
            <person name="Camarero S."/>
            <person name="Miyauchi S."/>
            <person name="Serrano A."/>
            <person name="Linde D."/>
            <person name="Babiker R."/>
            <person name="Drula E."/>
            <person name="Ayuso-Fernandez I."/>
            <person name="Pacheco R."/>
            <person name="Padilla G."/>
            <person name="Ferreira P."/>
            <person name="Barriuso J."/>
            <person name="Kellner H."/>
            <person name="Castanera R."/>
            <person name="Alfaro M."/>
            <person name="Ramirez L."/>
            <person name="Pisabarro A.G."/>
            <person name="Kuo A."/>
            <person name="Tritt A."/>
            <person name="Lipzen A."/>
            <person name="He G."/>
            <person name="Yan M."/>
            <person name="Ng V."/>
            <person name="Cullen D."/>
            <person name="Martin F."/>
            <person name="Rosso M.-N."/>
            <person name="Henrissat B."/>
            <person name="Hibbett D."/>
            <person name="Martinez A.T."/>
            <person name="Grigoriev I.V."/>
        </authorList>
    </citation>
    <scope>NUCLEOTIDE SEQUENCE</scope>
    <source>
        <strain evidence="2">AH 44721</strain>
    </source>
</reference>
<dbReference type="OrthoDB" id="2973648at2759"/>
<dbReference type="Proteomes" id="UP000724874">
    <property type="component" value="Unassembled WGS sequence"/>
</dbReference>
<evidence type="ECO:0000313" key="2">
    <source>
        <dbReference type="EMBL" id="KAF8912127.1"/>
    </source>
</evidence>
<evidence type="ECO:0000256" key="1">
    <source>
        <dbReference type="SAM" id="SignalP"/>
    </source>
</evidence>
<evidence type="ECO:0000313" key="3">
    <source>
        <dbReference type="Proteomes" id="UP000724874"/>
    </source>
</evidence>
<comment type="caution">
    <text evidence="2">The sequence shown here is derived from an EMBL/GenBank/DDBJ whole genome shotgun (WGS) entry which is preliminary data.</text>
</comment>
<name>A0A9P5NZV5_GYMJU</name>
<organism evidence="2 3">
    <name type="scientific">Gymnopilus junonius</name>
    <name type="common">Spectacular rustgill mushroom</name>
    <name type="synonym">Gymnopilus spectabilis subsp. junonius</name>
    <dbReference type="NCBI Taxonomy" id="109634"/>
    <lineage>
        <taxon>Eukaryota</taxon>
        <taxon>Fungi</taxon>
        <taxon>Dikarya</taxon>
        <taxon>Basidiomycota</taxon>
        <taxon>Agaricomycotina</taxon>
        <taxon>Agaricomycetes</taxon>
        <taxon>Agaricomycetidae</taxon>
        <taxon>Agaricales</taxon>
        <taxon>Agaricineae</taxon>
        <taxon>Hymenogastraceae</taxon>
        <taxon>Gymnopilus</taxon>
    </lineage>
</organism>
<feature type="signal peptide" evidence="1">
    <location>
        <begin position="1"/>
        <end position="21"/>
    </location>
</feature>